<reference evidence="5 6" key="1">
    <citation type="submission" date="2016-12" db="EMBL/GenBank/DDBJ databases">
        <title>The genomes of Aspergillus section Nigri reveals drivers in fungal speciation.</title>
        <authorList>
            <consortium name="DOE Joint Genome Institute"/>
            <person name="Vesth T.C."/>
            <person name="Nybo J."/>
            <person name="Theobald S."/>
            <person name="Brandl J."/>
            <person name="Frisvad J.C."/>
            <person name="Nielsen K.F."/>
            <person name="Lyhne E.K."/>
            <person name="Kogle M.E."/>
            <person name="Kuo A."/>
            <person name="Riley R."/>
            <person name="Clum A."/>
            <person name="Nolan M."/>
            <person name="Lipzen A."/>
            <person name="Salamov A."/>
            <person name="Henrissat B."/>
            <person name="Wiebenga A."/>
            <person name="De Vries R.P."/>
            <person name="Grigoriev I.V."/>
            <person name="Mortensen U.H."/>
            <person name="Andersen M.R."/>
            <person name="Baker S.E."/>
        </authorList>
    </citation>
    <scope>NUCLEOTIDE SEQUENCE [LARGE SCALE GENOMIC DNA]</scope>
    <source>
        <strain evidence="5 6">IBT 23096</strain>
    </source>
</reference>
<dbReference type="Pfam" id="PF08386">
    <property type="entry name" value="Abhydrolase_4"/>
    <property type="match status" value="1"/>
</dbReference>
<evidence type="ECO:0000259" key="4">
    <source>
        <dbReference type="Pfam" id="PF08386"/>
    </source>
</evidence>
<proteinExistence type="inferred from homology"/>
<dbReference type="Proteomes" id="UP000234275">
    <property type="component" value="Unassembled WGS sequence"/>
</dbReference>
<evidence type="ECO:0000256" key="2">
    <source>
        <dbReference type="ARBA" id="ARBA00022801"/>
    </source>
</evidence>
<dbReference type="SUPFAM" id="SSF53474">
    <property type="entry name" value="alpha/beta-Hydrolases"/>
    <property type="match status" value="1"/>
</dbReference>
<dbReference type="RefSeq" id="XP_024710980.1">
    <property type="nucleotide sequence ID" value="XM_024853916.1"/>
</dbReference>
<comment type="caution">
    <text evidence="5">The sequence shown here is derived from an EMBL/GenBank/DDBJ whole genome shotgun (WGS) entry which is preliminary data.</text>
</comment>
<dbReference type="PANTHER" id="PTHR43248">
    <property type="entry name" value="2-SUCCINYL-6-HYDROXY-2,4-CYCLOHEXADIENE-1-CARBOXYLATE SYNTHASE"/>
    <property type="match status" value="1"/>
</dbReference>
<keyword evidence="6" id="KW-1185">Reference proteome</keyword>
<dbReference type="GO" id="GO:0016787">
    <property type="term" value="F:hydrolase activity"/>
    <property type="evidence" value="ECO:0007669"/>
    <property type="project" value="UniProtKB-KW"/>
</dbReference>
<evidence type="ECO:0000313" key="6">
    <source>
        <dbReference type="Proteomes" id="UP000234275"/>
    </source>
</evidence>
<feature type="non-terminal residue" evidence="5">
    <location>
        <position position="1"/>
    </location>
</feature>
<dbReference type="Gene3D" id="3.40.50.1820">
    <property type="entry name" value="alpha/beta hydrolase"/>
    <property type="match status" value="1"/>
</dbReference>
<dbReference type="OrthoDB" id="425534at2759"/>
<sequence length="483" mass="52462">LEWTPCFQNYTCSRLEVPLDYGNYSNGKTNIAIIRIEAKNVTKDTQSLLINPGGPGASGVDTILEYGPSLGGIVNFQHHIVGFDPRGVGQSGPLVDCWPGHPERRAQFEKLYYTETSNATSSSLGNQYAAAEFYGKACSATVGGSQGNASYISTPAVARDMLTYAEAEAVASGKPKRDAKLMFYGLSYGTVLGATFAHMFPDRIERMILDGVVNAGDYYSMKWQANLYDTDDALQDFFDFCFKAGKKKCSFWDSSPRNIRKRLDNILADLKYNPTPIPSSEFCEIPILATYSNLKTLVMQAMYDPLNTFPALANVLAGLEQGNTTAYVGAVTSLLPFNPCNNGTAGSTQDSPVLIECVDGYSGHKFQNITEFGDWVEALNTESEFFGETLTTNSGSILDPKNTSFPIMFVTQQSDPATPKRNAYKMSSVFPGSVVLKQDAVGHTAFISASSCLLENVQAYLTGGHLPAANTTCKADQVPFQDV</sequence>
<dbReference type="InterPro" id="IPR051601">
    <property type="entry name" value="Serine_prot/Carboxylest_S33"/>
</dbReference>
<dbReference type="InterPro" id="IPR000073">
    <property type="entry name" value="AB_hydrolase_1"/>
</dbReference>
<evidence type="ECO:0000259" key="3">
    <source>
        <dbReference type="Pfam" id="PF00561"/>
    </source>
</evidence>
<accession>A0A2I2GS23</accession>
<dbReference type="GeneID" id="36561614"/>
<dbReference type="InterPro" id="IPR029058">
    <property type="entry name" value="AB_hydrolase_fold"/>
</dbReference>
<dbReference type="STRING" id="1392250.A0A2I2GS23"/>
<dbReference type="EMBL" id="MSFO01000001">
    <property type="protein sequence ID" value="PLB55678.1"/>
    <property type="molecule type" value="Genomic_DNA"/>
</dbReference>
<organism evidence="5 6">
    <name type="scientific">Aspergillus steynii IBT 23096</name>
    <dbReference type="NCBI Taxonomy" id="1392250"/>
    <lineage>
        <taxon>Eukaryota</taxon>
        <taxon>Fungi</taxon>
        <taxon>Dikarya</taxon>
        <taxon>Ascomycota</taxon>
        <taxon>Pezizomycotina</taxon>
        <taxon>Eurotiomycetes</taxon>
        <taxon>Eurotiomycetidae</taxon>
        <taxon>Eurotiales</taxon>
        <taxon>Aspergillaceae</taxon>
        <taxon>Aspergillus</taxon>
        <taxon>Aspergillus subgen. Circumdati</taxon>
    </lineage>
</organism>
<dbReference type="VEuPathDB" id="FungiDB:P170DRAFT_484703"/>
<gene>
    <name evidence="5" type="ORF">P170DRAFT_484703</name>
</gene>
<dbReference type="InterPro" id="IPR013595">
    <property type="entry name" value="Pept_S33_TAP-like_C"/>
</dbReference>
<evidence type="ECO:0000313" key="5">
    <source>
        <dbReference type="EMBL" id="PLB55678.1"/>
    </source>
</evidence>
<dbReference type="Pfam" id="PF00561">
    <property type="entry name" value="Abhydrolase_1"/>
    <property type="match status" value="1"/>
</dbReference>
<evidence type="ECO:0000256" key="1">
    <source>
        <dbReference type="ARBA" id="ARBA00010088"/>
    </source>
</evidence>
<dbReference type="PANTHER" id="PTHR43248:SF25">
    <property type="entry name" value="AB HYDROLASE-1 DOMAIN-CONTAINING PROTEIN-RELATED"/>
    <property type="match status" value="1"/>
</dbReference>
<keyword evidence="2 5" id="KW-0378">Hydrolase</keyword>
<feature type="domain" description="Peptidase S33 tripeptidyl aminopeptidase-like C-terminal" evidence="4">
    <location>
        <begin position="401"/>
        <end position="473"/>
    </location>
</feature>
<protein>
    <submittedName>
        <fullName evidence="5">Alpha/beta-hydrolase</fullName>
    </submittedName>
</protein>
<name>A0A2I2GS23_9EURO</name>
<dbReference type="AlphaFoldDB" id="A0A2I2GS23"/>
<comment type="similarity">
    <text evidence="1">Belongs to the peptidase S33 family.</text>
</comment>
<feature type="domain" description="AB hydrolase-1" evidence="3">
    <location>
        <begin position="48"/>
        <end position="240"/>
    </location>
</feature>